<reference evidence="1" key="1">
    <citation type="journal article" date="2014" name="Int. J. Syst. Evol. Microbiol.">
        <title>Complete genome sequence of Corynebacterium casei LMG S-19264T (=DSM 44701T), isolated from a smear-ripened cheese.</title>
        <authorList>
            <consortium name="US DOE Joint Genome Institute (JGI-PGF)"/>
            <person name="Walter F."/>
            <person name="Albersmeier A."/>
            <person name="Kalinowski J."/>
            <person name="Ruckert C."/>
        </authorList>
    </citation>
    <scope>NUCLEOTIDE SEQUENCE</scope>
    <source>
        <strain evidence="1">JCM 3035</strain>
    </source>
</reference>
<accession>A0A917VQC1</accession>
<keyword evidence="2" id="KW-1185">Reference proteome</keyword>
<organism evidence="1 2">
    <name type="scientific">Streptomyces flaveus</name>
    <dbReference type="NCBI Taxonomy" id="66370"/>
    <lineage>
        <taxon>Bacteria</taxon>
        <taxon>Bacillati</taxon>
        <taxon>Actinomycetota</taxon>
        <taxon>Actinomycetes</taxon>
        <taxon>Kitasatosporales</taxon>
        <taxon>Streptomycetaceae</taxon>
        <taxon>Streptomyces</taxon>
        <taxon>Streptomyces aurantiacus group</taxon>
    </lineage>
</organism>
<name>A0A917VQC1_9ACTN</name>
<sequence>MPKIGRRQIPGLLLRMVPESRAGIEKMSGLPAERAVTGNVEWFDLYDFLREVVFWGVVRPALQAREQDAGLLSRCAEFTETLLLNSTESVSAAVYFQLVEPLYGGEELLTAAVPLMRPETLRITLGELDPDRLSAQTRAELADFLP</sequence>
<evidence type="ECO:0000313" key="1">
    <source>
        <dbReference type="EMBL" id="GGL03827.1"/>
    </source>
</evidence>
<dbReference type="AlphaFoldDB" id="A0A917VQC1"/>
<dbReference type="Proteomes" id="UP000637788">
    <property type="component" value="Unassembled WGS sequence"/>
</dbReference>
<evidence type="ECO:0000313" key="2">
    <source>
        <dbReference type="Proteomes" id="UP000637788"/>
    </source>
</evidence>
<proteinExistence type="predicted"/>
<comment type="caution">
    <text evidence="1">The sequence shown here is derived from an EMBL/GenBank/DDBJ whole genome shotgun (WGS) entry which is preliminary data.</text>
</comment>
<protein>
    <submittedName>
        <fullName evidence="1">Uncharacterized protein</fullName>
    </submittedName>
</protein>
<gene>
    <name evidence="1" type="ORF">GCM10010094_75850</name>
</gene>
<reference evidence="1" key="2">
    <citation type="submission" date="2020-09" db="EMBL/GenBank/DDBJ databases">
        <authorList>
            <person name="Sun Q."/>
            <person name="Ohkuma M."/>
        </authorList>
    </citation>
    <scope>NUCLEOTIDE SEQUENCE</scope>
    <source>
        <strain evidence="1">JCM 3035</strain>
    </source>
</reference>
<dbReference type="EMBL" id="BMPQ01000030">
    <property type="protein sequence ID" value="GGL03827.1"/>
    <property type="molecule type" value="Genomic_DNA"/>
</dbReference>